<accession>C4ZB62</accession>
<evidence type="ECO:0000313" key="1">
    <source>
        <dbReference type="EMBL" id="ACR74137.1"/>
    </source>
</evidence>
<proteinExistence type="predicted"/>
<dbReference type="AlphaFoldDB" id="C4ZB62"/>
<dbReference type="STRING" id="515619.EUBREC_0334"/>
<name>C4ZB62_AGARV</name>
<reference evidence="1 2" key="1">
    <citation type="journal article" date="2009" name="Proc. Natl. Acad. Sci. U.S.A.">
        <title>Characterizing a model human gut microbiota composed of members of its two dominant bacterial phyla.</title>
        <authorList>
            <person name="Mahowald M.A."/>
            <person name="Rey F.E."/>
            <person name="Seedorf H."/>
            <person name="Turnbaugh P.J."/>
            <person name="Fulton R.S."/>
            <person name="Wollam A."/>
            <person name="Shah N."/>
            <person name="Wang C."/>
            <person name="Magrini V."/>
            <person name="Wilson R.K."/>
            <person name="Cantarel B.L."/>
            <person name="Coutinho P.M."/>
            <person name="Henrissat B."/>
            <person name="Crock L.W."/>
            <person name="Russell A."/>
            <person name="Verberkmoes N.C."/>
            <person name="Hettich R.L."/>
            <person name="Gordon J.I."/>
        </authorList>
    </citation>
    <scope>NUCLEOTIDE SEQUENCE [LARGE SCALE GENOMIC DNA]</scope>
    <source>
        <strain evidence="2">ATCC 33656 / DSM 3377 / JCM 17463 / KCTC 5835 / LMG 30912 / VPI 0990</strain>
    </source>
</reference>
<sequence length="46" mass="5586">MCEKSGAWVHAPFFRWGLTAKYLYNRTILHKFTFCKCYADRKRRLA</sequence>
<dbReference type="Proteomes" id="UP000001477">
    <property type="component" value="Chromosome"/>
</dbReference>
<dbReference type="HOGENOM" id="CLU_3183828_0_0_9"/>
<organism evidence="1 2">
    <name type="scientific">Agathobacter rectalis (strain ATCC 33656 / DSM 3377 / JCM 17463 / KCTC 5835 / VPI 0990)</name>
    <name type="common">Eubacterium rectale</name>
    <dbReference type="NCBI Taxonomy" id="515619"/>
    <lineage>
        <taxon>Bacteria</taxon>
        <taxon>Bacillati</taxon>
        <taxon>Bacillota</taxon>
        <taxon>Clostridia</taxon>
        <taxon>Lachnospirales</taxon>
        <taxon>Lachnospiraceae</taxon>
        <taxon>Agathobacter</taxon>
    </lineage>
</organism>
<dbReference type="PaxDb" id="515619-EUBREC_0334"/>
<protein>
    <submittedName>
        <fullName evidence="1">Uncharacterized protein</fullName>
    </submittedName>
</protein>
<dbReference type="EMBL" id="CP001107">
    <property type="protein sequence ID" value="ACR74137.1"/>
    <property type="molecule type" value="Genomic_DNA"/>
</dbReference>
<dbReference type="KEGG" id="ere:EUBREC_0334"/>
<evidence type="ECO:0000313" key="2">
    <source>
        <dbReference type="Proteomes" id="UP000001477"/>
    </source>
</evidence>
<gene>
    <name evidence="1" type="ordered locus">EUBREC_0334</name>
</gene>